<dbReference type="RefSeq" id="WP_170321615.1">
    <property type="nucleotide sequence ID" value="NZ_BAAAHM010000005.1"/>
</dbReference>
<evidence type="ECO:0000256" key="4">
    <source>
        <dbReference type="ARBA" id="ARBA00023004"/>
    </source>
</evidence>
<gene>
    <name evidence="6" type="ORF">Aple_044640</name>
</gene>
<keyword evidence="7" id="KW-1185">Reference proteome</keyword>
<dbReference type="SUPFAM" id="SSF51905">
    <property type="entry name" value="FAD/NAD(P)-binding domain"/>
    <property type="match status" value="1"/>
</dbReference>
<proteinExistence type="predicted"/>
<dbReference type="AlphaFoldDB" id="A0A5M3XT50"/>
<dbReference type="GO" id="GO:0046872">
    <property type="term" value="F:metal ion binding"/>
    <property type="evidence" value="ECO:0007669"/>
    <property type="project" value="UniProtKB-KW"/>
</dbReference>
<name>A0A5M3XT50_9ACTN</name>
<evidence type="ECO:0008006" key="8">
    <source>
        <dbReference type="Google" id="ProtNLM"/>
    </source>
</evidence>
<dbReference type="InterPro" id="IPR039650">
    <property type="entry name" value="HdrA-like"/>
</dbReference>
<dbReference type="EMBL" id="BLAF01000024">
    <property type="protein sequence ID" value="GES21568.1"/>
    <property type="molecule type" value="Genomic_DNA"/>
</dbReference>
<dbReference type="InterPro" id="IPR036188">
    <property type="entry name" value="FAD/NAD-bd_sf"/>
</dbReference>
<reference evidence="6 7" key="1">
    <citation type="submission" date="2019-10" db="EMBL/GenBank/DDBJ databases">
        <title>Whole genome shotgun sequence of Acrocarpospora pleiomorpha NBRC 16267.</title>
        <authorList>
            <person name="Ichikawa N."/>
            <person name="Kimura A."/>
            <person name="Kitahashi Y."/>
            <person name="Komaki H."/>
            <person name="Oguchi A."/>
        </authorList>
    </citation>
    <scope>NUCLEOTIDE SEQUENCE [LARGE SCALE GENOMIC DNA]</scope>
    <source>
        <strain evidence="6 7">NBRC 16267</strain>
    </source>
</reference>
<dbReference type="Proteomes" id="UP000377595">
    <property type="component" value="Unassembled WGS sequence"/>
</dbReference>
<dbReference type="PANTHER" id="PTHR43498">
    <property type="entry name" value="FERREDOXIN:COB-COM HETERODISULFIDE REDUCTASE SUBUNIT A"/>
    <property type="match status" value="1"/>
</dbReference>
<dbReference type="PANTHER" id="PTHR43498:SF1">
    <property type="entry name" value="COB--COM HETERODISULFIDE REDUCTASE IRON-SULFUR SUBUNIT A"/>
    <property type="match status" value="1"/>
</dbReference>
<keyword evidence="5" id="KW-0411">Iron-sulfur</keyword>
<evidence type="ECO:0000313" key="7">
    <source>
        <dbReference type="Proteomes" id="UP000377595"/>
    </source>
</evidence>
<accession>A0A5M3XT50</accession>
<protein>
    <recommendedName>
        <fullName evidence="8">FAD-dependent oxidoreductase</fullName>
    </recommendedName>
</protein>
<dbReference type="Pfam" id="PF12831">
    <property type="entry name" value="FAD_oxidored"/>
    <property type="match status" value="1"/>
</dbReference>
<comment type="caution">
    <text evidence="6">The sequence shown here is derived from an EMBL/GenBank/DDBJ whole genome shotgun (WGS) entry which is preliminary data.</text>
</comment>
<evidence type="ECO:0000256" key="3">
    <source>
        <dbReference type="ARBA" id="ARBA00023002"/>
    </source>
</evidence>
<evidence type="ECO:0000313" key="6">
    <source>
        <dbReference type="EMBL" id="GES21568.1"/>
    </source>
</evidence>
<dbReference type="GO" id="GO:0051539">
    <property type="term" value="F:4 iron, 4 sulfur cluster binding"/>
    <property type="evidence" value="ECO:0007669"/>
    <property type="project" value="UniProtKB-KW"/>
</dbReference>
<evidence type="ECO:0000256" key="2">
    <source>
        <dbReference type="ARBA" id="ARBA00022723"/>
    </source>
</evidence>
<evidence type="ECO:0000256" key="5">
    <source>
        <dbReference type="ARBA" id="ARBA00023014"/>
    </source>
</evidence>
<evidence type="ECO:0000256" key="1">
    <source>
        <dbReference type="ARBA" id="ARBA00022485"/>
    </source>
</evidence>
<sequence length="508" mass="54284">MAHKAEDRTYDVIVVGGGPSGFVAAIAAAREGARTLLVERYGFLGGMPTSAALGPISPFYFDDEQVIQGIPHEFVQRMVADGGSTGHIRCTNPHGSGSYLCFYDREAYKWAALSMILEAGVTPLFHSFVSGVRVEGDRVTGVSVTNKSGTSFYSASVVVDATGDGDVATLAGAEYVVGREADGAVQPSTMMFDMAGVDTAAVKAYMDDNLDDFEWASEMVAVHPYSERLPRQHFVGQGFKRLVKEGMDAGELHLGRDSVLFLTTCHPGVLHFNSTRIQNVDGTSAESLTAGEIEGRRQVMSLSRYLIARFPGFENAQLIATGVQIGIRESRHILGEYTLTADDVMSGRKQEDVVARGYFPVDIHNVDGVEGYGEGGVWAGLDDSYDIPYRCLVPARLDGLVIAGRAISASHEAHGSFRTQGGVMAIGQASGTAAALAALGGVAPRRLDVAELQAALLRQKASLRRDPERAREERRRAVQAVSAALAEGRISAKYLADAGTFTGQAPRL</sequence>
<keyword evidence="2" id="KW-0479">Metal-binding</keyword>
<dbReference type="Gene3D" id="3.50.50.60">
    <property type="entry name" value="FAD/NAD(P)-binding domain"/>
    <property type="match status" value="1"/>
</dbReference>
<dbReference type="GO" id="GO:0016491">
    <property type="term" value="F:oxidoreductase activity"/>
    <property type="evidence" value="ECO:0007669"/>
    <property type="project" value="UniProtKB-KW"/>
</dbReference>
<keyword evidence="4" id="KW-0408">Iron</keyword>
<organism evidence="6 7">
    <name type="scientific">Acrocarpospora pleiomorpha</name>
    <dbReference type="NCBI Taxonomy" id="90975"/>
    <lineage>
        <taxon>Bacteria</taxon>
        <taxon>Bacillati</taxon>
        <taxon>Actinomycetota</taxon>
        <taxon>Actinomycetes</taxon>
        <taxon>Streptosporangiales</taxon>
        <taxon>Streptosporangiaceae</taxon>
        <taxon>Acrocarpospora</taxon>
    </lineage>
</organism>
<keyword evidence="1" id="KW-0004">4Fe-4S</keyword>
<keyword evidence="3" id="KW-0560">Oxidoreductase</keyword>